<proteinExistence type="predicted"/>
<dbReference type="EMBL" id="LR796994">
    <property type="protein sequence ID" value="CAB4179968.1"/>
    <property type="molecule type" value="Genomic_DNA"/>
</dbReference>
<feature type="region of interest" description="Disordered" evidence="1">
    <location>
        <begin position="181"/>
        <end position="214"/>
    </location>
</feature>
<feature type="region of interest" description="Disordered" evidence="1">
    <location>
        <begin position="305"/>
        <end position="325"/>
    </location>
</feature>
<evidence type="ECO:0000313" key="2">
    <source>
        <dbReference type="EMBL" id="CAB4179968.1"/>
    </source>
</evidence>
<reference evidence="2" key="1">
    <citation type="submission" date="2020-05" db="EMBL/GenBank/DDBJ databases">
        <authorList>
            <person name="Chiriac C."/>
            <person name="Salcher M."/>
            <person name="Ghai R."/>
            <person name="Kavagutti S V."/>
        </authorList>
    </citation>
    <scope>NUCLEOTIDE SEQUENCE</scope>
</reference>
<evidence type="ECO:0000256" key="1">
    <source>
        <dbReference type="SAM" id="MobiDB-lite"/>
    </source>
</evidence>
<organism evidence="2">
    <name type="scientific">uncultured Caudovirales phage</name>
    <dbReference type="NCBI Taxonomy" id="2100421"/>
    <lineage>
        <taxon>Viruses</taxon>
        <taxon>Duplodnaviria</taxon>
        <taxon>Heunggongvirae</taxon>
        <taxon>Uroviricota</taxon>
        <taxon>Caudoviricetes</taxon>
        <taxon>Peduoviridae</taxon>
        <taxon>Maltschvirus</taxon>
        <taxon>Maltschvirus maltsch</taxon>
    </lineage>
</organism>
<protein>
    <submittedName>
        <fullName evidence="2">Uncharacterized protein</fullName>
    </submittedName>
</protein>
<sequence>MSAFLRNLSRRTDALVAAISKAQGAFAPGHKFFGNQYTVVPVGTVLSNMNFAGKPSALSDVSEYSAADGNVTAKIKQNVELTRAQYDALTRDLSASQPWLGRGQGGRDSAVGGVVNVTQVSAPGKRPLYINNEGYDYPRYIAYGPKGGGERGAAKPTGLGAGNDSSNDYAARVKRLERLGMSTSDAQSAVDAEDMQRSKGGGASRASSRGVKSNNEEWGFHGTWGVNNLPGPAAAAFSTAARALVSAGHFARASEARDYLDSTSGRHLADALTMLPAGKTVTDVSWLKRDVKDYKSRIGKAKGAYAPGHKFHGNQHTGGLTSPEQIKGTVSPVDRVKISTALRRAALKWSAMSDKAGVDARTIADDSAKFLSVAGDVRADHWSGVAASLRSADTVVRDEILGAIPVKLWTPLGFEPLHG</sequence>
<gene>
    <name evidence="2" type="ORF">UFOVP1040_7</name>
</gene>
<accession>A0A6J5QFH0</accession>
<name>A0A6J5QFH0_9CAUD</name>
<feature type="compositionally biased region" description="Polar residues" evidence="1">
    <location>
        <begin position="314"/>
        <end position="324"/>
    </location>
</feature>
<feature type="compositionally biased region" description="Low complexity" evidence="1">
    <location>
        <begin position="204"/>
        <end position="213"/>
    </location>
</feature>